<dbReference type="Proteomes" id="UP000253061">
    <property type="component" value="Unassembled WGS sequence"/>
</dbReference>
<dbReference type="RefSeq" id="WP_062957845.1">
    <property type="nucleotide sequence ID" value="NZ_JPWB01000006.1"/>
</dbReference>
<comment type="caution">
    <text evidence="3">The sequence shown here is derived from an EMBL/GenBank/DDBJ whole genome shotgun (WGS) entry which is preliminary data.</text>
</comment>
<reference evidence="3 4" key="1">
    <citation type="submission" date="2014-07" db="EMBL/GenBank/DDBJ databases">
        <title>Draft genome sequence of Thalassospira profundimaris R8-17.</title>
        <authorList>
            <person name="Lai Q."/>
            <person name="Shao Z."/>
        </authorList>
    </citation>
    <scope>NUCLEOTIDE SEQUENCE [LARGE SCALE GENOMIC DNA]</scope>
    <source>
        <strain evidence="3 4">R8-17</strain>
    </source>
</reference>
<evidence type="ECO:0000256" key="1">
    <source>
        <dbReference type="ARBA" id="ARBA00022723"/>
    </source>
</evidence>
<organism evidence="3 4">
    <name type="scientific">Thalassospira profundimaris</name>
    <dbReference type="NCBI Taxonomy" id="502049"/>
    <lineage>
        <taxon>Bacteria</taxon>
        <taxon>Pseudomonadati</taxon>
        <taxon>Pseudomonadota</taxon>
        <taxon>Alphaproteobacteria</taxon>
        <taxon>Rhodospirillales</taxon>
        <taxon>Thalassospiraceae</taxon>
        <taxon>Thalassospira</taxon>
    </lineage>
</organism>
<dbReference type="InterPro" id="IPR013096">
    <property type="entry name" value="Cupin_2"/>
</dbReference>
<sequence>MTQYVVKKSEIDAFDGTAKTHFLNENAKRTNKSLGDMTGLTGLGFHIIDVPPGCWSTEYHVHHFEDECTYVLSGTGTVIIGDETHPIEAGDFIGYRKGGLPHTMKNTGQDVLRCIVAGERLDHDVADYPNKKKRIYRNAGQKWDLVDHDAIANPQAGEK</sequence>
<dbReference type="InterPro" id="IPR011051">
    <property type="entry name" value="RmlC_Cupin_sf"/>
</dbReference>
<dbReference type="InterPro" id="IPR014710">
    <property type="entry name" value="RmlC-like_jellyroll"/>
</dbReference>
<dbReference type="GO" id="GO:0046872">
    <property type="term" value="F:metal ion binding"/>
    <property type="evidence" value="ECO:0007669"/>
    <property type="project" value="UniProtKB-KW"/>
</dbReference>
<dbReference type="Pfam" id="PF07883">
    <property type="entry name" value="Cupin_2"/>
    <property type="match status" value="1"/>
</dbReference>
<evidence type="ECO:0000259" key="2">
    <source>
        <dbReference type="Pfam" id="PF07883"/>
    </source>
</evidence>
<evidence type="ECO:0000313" key="4">
    <source>
        <dbReference type="Proteomes" id="UP000253061"/>
    </source>
</evidence>
<evidence type="ECO:0000313" key="3">
    <source>
        <dbReference type="EMBL" id="RCK21120.1"/>
    </source>
</evidence>
<accession>A0A367VA34</accession>
<protein>
    <submittedName>
        <fullName evidence="3">Cupin</fullName>
    </submittedName>
</protein>
<keyword evidence="1" id="KW-0479">Metal-binding</keyword>
<gene>
    <name evidence="3" type="ORF">TH6_15320</name>
</gene>
<feature type="domain" description="Cupin type-2" evidence="2">
    <location>
        <begin position="47"/>
        <end position="116"/>
    </location>
</feature>
<proteinExistence type="predicted"/>
<dbReference type="Gene3D" id="2.60.120.10">
    <property type="entry name" value="Jelly Rolls"/>
    <property type="match status" value="1"/>
</dbReference>
<dbReference type="AlphaFoldDB" id="A0A367VA34"/>
<dbReference type="InterPro" id="IPR051610">
    <property type="entry name" value="GPI/OXD"/>
</dbReference>
<dbReference type="SUPFAM" id="SSF51182">
    <property type="entry name" value="RmlC-like cupins"/>
    <property type="match status" value="1"/>
</dbReference>
<dbReference type="EMBL" id="JPWB01000006">
    <property type="protein sequence ID" value="RCK21120.1"/>
    <property type="molecule type" value="Genomic_DNA"/>
</dbReference>
<name>A0A367VA34_9PROT</name>
<dbReference type="CDD" id="cd02224">
    <property type="entry name" value="cupin_SPO2919-like"/>
    <property type="match status" value="1"/>
</dbReference>
<dbReference type="PANTHER" id="PTHR35848">
    <property type="entry name" value="OXALATE-BINDING PROTEIN"/>
    <property type="match status" value="1"/>
</dbReference>